<reference evidence="2 3" key="1">
    <citation type="submission" date="2015-04" db="EMBL/GenBank/DDBJ databases">
        <authorList>
            <person name="Syromyatnikov M.Y."/>
            <person name="Popov V.N."/>
        </authorList>
    </citation>
    <scope>NUCLEOTIDE SEQUENCE [LARGE SCALE GENOMIC DNA]</scope>
</reference>
<feature type="region of interest" description="Disordered" evidence="1">
    <location>
        <begin position="1"/>
        <end position="29"/>
    </location>
</feature>
<proteinExistence type="predicted"/>
<feature type="compositionally biased region" description="Basic and acidic residues" evidence="1">
    <location>
        <begin position="1"/>
        <end position="12"/>
    </location>
</feature>
<evidence type="ECO:0000313" key="2">
    <source>
        <dbReference type="EMBL" id="CRK94109.1"/>
    </source>
</evidence>
<organism evidence="2 3">
    <name type="scientific">Clunio marinus</name>
    <dbReference type="NCBI Taxonomy" id="568069"/>
    <lineage>
        <taxon>Eukaryota</taxon>
        <taxon>Metazoa</taxon>
        <taxon>Ecdysozoa</taxon>
        <taxon>Arthropoda</taxon>
        <taxon>Hexapoda</taxon>
        <taxon>Insecta</taxon>
        <taxon>Pterygota</taxon>
        <taxon>Neoptera</taxon>
        <taxon>Endopterygota</taxon>
        <taxon>Diptera</taxon>
        <taxon>Nematocera</taxon>
        <taxon>Chironomoidea</taxon>
        <taxon>Chironomidae</taxon>
        <taxon>Clunio</taxon>
    </lineage>
</organism>
<dbReference type="Proteomes" id="UP000183832">
    <property type="component" value="Unassembled WGS sequence"/>
</dbReference>
<evidence type="ECO:0000256" key="1">
    <source>
        <dbReference type="SAM" id="MobiDB-lite"/>
    </source>
</evidence>
<gene>
    <name evidence="2" type="ORF">CLUMA_CG007632</name>
</gene>
<accession>A0A1J1I1F3</accession>
<protein>
    <submittedName>
        <fullName evidence="2">CLUMA_CG007632, isoform A</fullName>
    </submittedName>
</protein>
<dbReference type="EMBL" id="CVRI01000038">
    <property type="protein sequence ID" value="CRK94109.1"/>
    <property type="molecule type" value="Genomic_DNA"/>
</dbReference>
<evidence type="ECO:0000313" key="3">
    <source>
        <dbReference type="Proteomes" id="UP000183832"/>
    </source>
</evidence>
<dbReference type="AlphaFoldDB" id="A0A1J1I1F3"/>
<sequence length="67" mass="8093">MRKKETFKEADRAKKRTHTATGISSFMNHEERQEMRKLHSLIQLNQFREVNIKLQTCKSHTSLDRRH</sequence>
<keyword evidence="3" id="KW-1185">Reference proteome</keyword>
<name>A0A1J1I1F3_9DIPT</name>